<sequence>MMAQPVERSVSSDAINPAGPDVNALSTAMDVLKARKLSEGRATSDSPEIISTQDSIRTVSTRQVVSDSSEKNTRECCDFDQDQLHVESLYTIDTSVSLNSLEQDPRENSFDLDGHDLAIDNSPLDVGHIQEAKVDGRRIVDITFFLQQLHEKLNNHNRALECPFSSLKMIKFIDRGLRTQLFFKCQMCNNTFNIWTDRNDDNIIGINNSAVCGSITSGGGYSAMQEQLAAMAISSMTPSTYLKCRESLFDCFHEIAEEEIKQAAAIEKEIAIKKGHIINGIPYIIVVSDGCWAKRSYSGGKHDSLSGTAIIFGQESKLALYVAVQNIAQSMLGLKNLIEIHPNMSATKIGVEIKVRLQWKQTILEGFKNSVKINGLIYKTLISDGDSSVYQAIRNADPYAEYGIMVEKIECNNHLFRNLCRKLKVASKMRLQSVPAKGTISVTDFRNRVSKSGLKIRQKIELARDLRNAEDVPELEKIKRLQGNILKIPNHVFGDHSSCSTLPMP</sequence>
<name>A0A0J7K6P2_LASNI</name>
<dbReference type="Pfam" id="PF20700">
    <property type="entry name" value="Mutator"/>
    <property type="match status" value="1"/>
</dbReference>
<feature type="region of interest" description="Disordered" evidence="1">
    <location>
        <begin position="1"/>
        <end position="21"/>
    </location>
</feature>
<dbReference type="PaxDb" id="67767-A0A0J7K6P2"/>
<organism evidence="3 4">
    <name type="scientific">Lasius niger</name>
    <name type="common">Black garden ant</name>
    <dbReference type="NCBI Taxonomy" id="67767"/>
    <lineage>
        <taxon>Eukaryota</taxon>
        <taxon>Metazoa</taxon>
        <taxon>Ecdysozoa</taxon>
        <taxon>Arthropoda</taxon>
        <taxon>Hexapoda</taxon>
        <taxon>Insecta</taxon>
        <taxon>Pterygota</taxon>
        <taxon>Neoptera</taxon>
        <taxon>Endopterygota</taxon>
        <taxon>Hymenoptera</taxon>
        <taxon>Apocrita</taxon>
        <taxon>Aculeata</taxon>
        <taxon>Formicoidea</taxon>
        <taxon>Formicidae</taxon>
        <taxon>Formicinae</taxon>
        <taxon>Lasius</taxon>
        <taxon>Lasius</taxon>
    </lineage>
</organism>
<evidence type="ECO:0000259" key="2">
    <source>
        <dbReference type="Pfam" id="PF20700"/>
    </source>
</evidence>
<keyword evidence="4" id="KW-1185">Reference proteome</keyword>
<reference evidence="3 4" key="1">
    <citation type="submission" date="2015-04" db="EMBL/GenBank/DDBJ databases">
        <title>Lasius niger genome sequencing.</title>
        <authorList>
            <person name="Konorov E.A."/>
            <person name="Nikitin M.A."/>
            <person name="Kirill M.V."/>
            <person name="Chang P."/>
        </authorList>
    </citation>
    <scope>NUCLEOTIDE SEQUENCE [LARGE SCALE GENOMIC DNA]</scope>
    <source>
        <tissue evidence="3">Whole</tissue>
    </source>
</reference>
<dbReference type="AlphaFoldDB" id="A0A0J7K6P2"/>
<dbReference type="EMBL" id="LBMM01012602">
    <property type="protein sequence ID" value="KMQ86123.1"/>
    <property type="molecule type" value="Genomic_DNA"/>
</dbReference>
<proteinExistence type="predicted"/>
<evidence type="ECO:0000313" key="3">
    <source>
        <dbReference type="EMBL" id="KMQ86123.1"/>
    </source>
</evidence>
<gene>
    <name evidence="3" type="ORF">RF55_14993</name>
</gene>
<evidence type="ECO:0000256" key="1">
    <source>
        <dbReference type="SAM" id="MobiDB-lite"/>
    </source>
</evidence>
<accession>A0A0J7K6P2</accession>
<evidence type="ECO:0000313" key="4">
    <source>
        <dbReference type="Proteomes" id="UP000036403"/>
    </source>
</evidence>
<protein>
    <recommendedName>
        <fullName evidence="2">Mutator-like transposase domain-containing protein</fullName>
    </recommendedName>
</protein>
<dbReference type="OrthoDB" id="7546387at2759"/>
<dbReference type="InterPro" id="IPR049012">
    <property type="entry name" value="Mutator_transp_dom"/>
</dbReference>
<comment type="caution">
    <text evidence="3">The sequence shown here is derived from an EMBL/GenBank/DDBJ whole genome shotgun (WGS) entry which is preliminary data.</text>
</comment>
<feature type="domain" description="Mutator-like transposase" evidence="2">
    <location>
        <begin position="136"/>
        <end position="500"/>
    </location>
</feature>
<dbReference type="Proteomes" id="UP000036403">
    <property type="component" value="Unassembled WGS sequence"/>
</dbReference>